<evidence type="ECO:0000256" key="2">
    <source>
        <dbReference type="ARBA" id="ARBA00009085"/>
    </source>
</evidence>
<evidence type="ECO:0000256" key="7">
    <source>
        <dbReference type="ARBA" id="ARBA00022807"/>
    </source>
</evidence>
<dbReference type="InterPro" id="IPR029346">
    <property type="entry name" value="USP_C"/>
</dbReference>
<name>A0A7S3EI02_9RHOD</name>
<dbReference type="EC" id="3.4.19.12" evidence="3"/>
<keyword evidence="6" id="KW-0378">Hydrolase</keyword>
<evidence type="ECO:0000256" key="6">
    <source>
        <dbReference type="ARBA" id="ARBA00022801"/>
    </source>
</evidence>
<comment type="catalytic activity">
    <reaction evidence="1">
        <text>Thiol-dependent hydrolysis of ester, thioester, amide, peptide and isopeptide bonds formed by the C-terminal Gly of ubiquitin (a 76-residue protein attached to proteins as an intracellular targeting signal).</text>
        <dbReference type="EC" id="3.4.19.12"/>
    </reaction>
</comment>
<evidence type="ECO:0000256" key="5">
    <source>
        <dbReference type="ARBA" id="ARBA00022786"/>
    </source>
</evidence>
<dbReference type="EMBL" id="HBHW01030379">
    <property type="protein sequence ID" value="CAE0055489.1"/>
    <property type="molecule type" value="Transcribed_RNA"/>
</dbReference>
<feature type="domain" description="Ubiquitin carboxyl-terminal hydrolase C-terminal" evidence="8">
    <location>
        <begin position="43"/>
        <end position="137"/>
    </location>
</feature>
<keyword evidence="5" id="KW-0833">Ubl conjugation pathway</keyword>
<reference evidence="9" key="1">
    <citation type="submission" date="2021-01" db="EMBL/GenBank/DDBJ databases">
        <authorList>
            <person name="Corre E."/>
            <person name="Pelletier E."/>
            <person name="Niang G."/>
            <person name="Scheremetjew M."/>
            <person name="Finn R."/>
            <person name="Kale V."/>
            <person name="Holt S."/>
            <person name="Cochrane G."/>
            <person name="Meng A."/>
            <person name="Brown T."/>
            <person name="Cohen L."/>
        </authorList>
    </citation>
    <scope>NUCLEOTIDE SEQUENCE</scope>
    <source>
        <strain evidence="9">CCMP 769</strain>
    </source>
</reference>
<evidence type="ECO:0000256" key="3">
    <source>
        <dbReference type="ARBA" id="ARBA00012759"/>
    </source>
</evidence>
<evidence type="ECO:0000256" key="1">
    <source>
        <dbReference type="ARBA" id="ARBA00000707"/>
    </source>
</evidence>
<organism evidence="9">
    <name type="scientific">Rhodosorus marinus</name>
    <dbReference type="NCBI Taxonomy" id="101924"/>
    <lineage>
        <taxon>Eukaryota</taxon>
        <taxon>Rhodophyta</taxon>
        <taxon>Stylonematophyceae</taxon>
        <taxon>Stylonematales</taxon>
        <taxon>Stylonemataceae</taxon>
        <taxon>Rhodosorus</taxon>
    </lineage>
</organism>
<evidence type="ECO:0000256" key="4">
    <source>
        <dbReference type="ARBA" id="ARBA00022670"/>
    </source>
</evidence>
<comment type="similarity">
    <text evidence="2">Belongs to the peptidase C19 family.</text>
</comment>
<dbReference type="AlphaFoldDB" id="A0A7S3EI02"/>
<keyword evidence="4" id="KW-0645">Protease</keyword>
<accession>A0A7S3EI02</accession>
<dbReference type="GO" id="GO:0004843">
    <property type="term" value="F:cysteine-type deubiquitinase activity"/>
    <property type="evidence" value="ECO:0007669"/>
    <property type="project" value="UniProtKB-EC"/>
</dbReference>
<evidence type="ECO:0000259" key="8">
    <source>
        <dbReference type="Pfam" id="PF14533"/>
    </source>
</evidence>
<proteinExistence type="inferred from homology"/>
<evidence type="ECO:0000313" key="9">
    <source>
        <dbReference type="EMBL" id="CAE0055489.1"/>
    </source>
</evidence>
<dbReference type="GO" id="GO:0006508">
    <property type="term" value="P:proteolysis"/>
    <property type="evidence" value="ECO:0007669"/>
    <property type="project" value="UniProtKB-KW"/>
</dbReference>
<dbReference type="Pfam" id="PF14533">
    <property type="entry name" value="USP7_C2"/>
    <property type="match status" value="1"/>
</dbReference>
<gene>
    <name evidence="9" type="ORF">RMAR00112_LOCUS23520</name>
</gene>
<keyword evidence="7" id="KW-0788">Thiol protease</keyword>
<sequence>MMWTVIIWEGMPFLYSNFSCGKQDADLYALLSPYRSVPSGEYSWVSVLHIPKGNYLASSGYFGDPFLIPVKVEGEKVGVLRERIRRKVRVKEEEFDNWALFSITVSSTDPLDDVEATWSEGSDEIGSISLAIEHTRRVPPKRTYGLMKYDKPLVIKS</sequence>
<protein>
    <recommendedName>
        <fullName evidence="3">ubiquitinyl hydrolase 1</fullName>
        <ecNumber evidence="3">3.4.19.12</ecNumber>
    </recommendedName>
</protein>